<dbReference type="RefSeq" id="WP_068710870.1">
    <property type="nucleotide sequence ID" value="NZ_LSZP01000004.1"/>
</dbReference>
<keyword evidence="7" id="KW-1185">Reference proteome</keyword>
<dbReference type="Pfam" id="PF01041">
    <property type="entry name" value="DegT_DnrJ_EryC1"/>
    <property type="match status" value="1"/>
</dbReference>
<comment type="similarity">
    <text evidence="2 5">Belongs to the DegT/DnrJ/EryC1 family.</text>
</comment>
<dbReference type="CDD" id="cd00616">
    <property type="entry name" value="AHBA_syn"/>
    <property type="match status" value="1"/>
</dbReference>
<dbReference type="PIRSF" id="PIRSF000390">
    <property type="entry name" value="PLP_StrS"/>
    <property type="match status" value="1"/>
</dbReference>
<reference evidence="6 7" key="1">
    <citation type="submission" date="2016-02" db="EMBL/GenBank/DDBJ databases">
        <authorList>
            <person name="Wen L."/>
            <person name="He K."/>
            <person name="Yang H."/>
        </authorList>
    </citation>
    <scope>NUCLEOTIDE SEQUENCE [LARGE SCALE GENOMIC DNA]</scope>
    <source>
        <strain evidence="6 7">CV41</strain>
    </source>
</reference>
<dbReference type="PANTHER" id="PTHR30244">
    <property type="entry name" value="TRANSAMINASE"/>
    <property type="match status" value="1"/>
</dbReference>
<sequence>MKVPFLDLSLQHQAIRTEALAALAATYDATRFCLGQDVDDFERGFSQTLGYPAALGLNSGTAPLHMACLMAGFGPGDEVITTPFTFISSAWGISYTGARPVFADIEPETYNLDPAKLEAAITPRTKGIVVVHLFGLPARMDEIMAVARKHGLFVIEDCAQAVGAQYRGTPVGLLGDVGTFSFYPTKNLGACGEAGMLVARDEKRFARARLMRVHGSPRRYAHEILGGNWRMDGFQAAVLNIKLPRLRQWTARRREIARHYAAGIRLREAALPTIAADYGESVLHQFTLTHPQRDALREHLTACGVGTDLIYPLPLHLQKCYADLGYAKGSFPVAEQVAEQCLSLPIFPELTDAQVEHVIASVNAFNPAAR</sequence>
<dbReference type="AlphaFoldDB" id="A0A139STS9"/>
<keyword evidence="1 4" id="KW-0663">Pyridoxal phosphate</keyword>
<dbReference type="InterPro" id="IPR015422">
    <property type="entry name" value="PyrdxlP-dep_Trfase_small"/>
</dbReference>
<dbReference type="GO" id="GO:0008483">
    <property type="term" value="F:transaminase activity"/>
    <property type="evidence" value="ECO:0007669"/>
    <property type="project" value="TreeGrafter"/>
</dbReference>
<evidence type="ECO:0000256" key="1">
    <source>
        <dbReference type="ARBA" id="ARBA00022898"/>
    </source>
</evidence>
<dbReference type="InterPro" id="IPR015424">
    <property type="entry name" value="PyrdxlP-dep_Trfase"/>
</dbReference>
<gene>
    <name evidence="6" type="ORF">AXK12_01155</name>
</gene>
<accession>A0A139STS9</accession>
<dbReference type="EMBL" id="LSZP01000004">
    <property type="protein sequence ID" value="KXU37841.1"/>
    <property type="molecule type" value="Genomic_DNA"/>
</dbReference>
<comment type="caution">
    <text evidence="6">The sequence shown here is derived from an EMBL/GenBank/DDBJ whole genome shotgun (WGS) entry which is preliminary data.</text>
</comment>
<name>A0A139STS9_9BACT</name>
<dbReference type="PANTHER" id="PTHR30244:SF36">
    <property type="entry name" value="3-OXO-GLUCOSE-6-PHOSPHATE:GLUTAMATE AMINOTRANSFERASE"/>
    <property type="match status" value="1"/>
</dbReference>
<evidence type="ECO:0000256" key="4">
    <source>
        <dbReference type="PIRSR" id="PIRSR000390-2"/>
    </source>
</evidence>
<dbReference type="OrthoDB" id="9810913at2"/>
<dbReference type="Gene3D" id="3.90.1150.10">
    <property type="entry name" value="Aspartate Aminotransferase, domain 1"/>
    <property type="match status" value="1"/>
</dbReference>
<evidence type="ECO:0000256" key="2">
    <source>
        <dbReference type="ARBA" id="ARBA00037999"/>
    </source>
</evidence>
<dbReference type="InterPro" id="IPR000653">
    <property type="entry name" value="DegT/StrS_aminotransferase"/>
</dbReference>
<organism evidence="6 7">
    <name type="scientific">Cephaloticoccus capnophilus</name>
    <dbReference type="NCBI Taxonomy" id="1548208"/>
    <lineage>
        <taxon>Bacteria</taxon>
        <taxon>Pseudomonadati</taxon>
        <taxon>Verrucomicrobiota</taxon>
        <taxon>Opitutia</taxon>
        <taxon>Opitutales</taxon>
        <taxon>Opitutaceae</taxon>
        <taxon>Cephaloticoccus</taxon>
    </lineage>
</organism>
<dbReference type="STRING" id="1548208.AXK12_01155"/>
<evidence type="ECO:0000256" key="3">
    <source>
        <dbReference type="PIRSR" id="PIRSR000390-1"/>
    </source>
</evidence>
<dbReference type="Gene3D" id="3.40.640.10">
    <property type="entry name" value="Type I PLP-dependent aspartate aminotransferase-like (Major domain)"/>
    <property type="match status" value="1"/>
</dbReference>
<dbReference type="GO" id="GO:0000271">
    <property type="term" value="P:polysaccharide biosynthetic process"/>
    <property type="evidence" value="ECO:0007669"/>
    <property type="project" value="TreeGrafter"/>
</dbReference>
<feature type="active site" description="Proton acceptor" evidence="3">
    <location>
        <position position="186"/>
    </location>
</feature>
<dbReference type="SUPFAM" id="SSF53383">
    <property type="entry name" value="PLP-dependent transferases"/>
    <property type="match status" value="1"/>
</dbReference>
<dbReference type="InterPro" id="IPR015421">
    <property type="entry name" value="PyrdxlP-dep_Trfase_major"/>
</dbReference>
<dbReference type="Proteomes" id="UP000071392">
    <property type="component" value="Unassembled WGS sequence"/>
</dbReference>
<proteinExistence type="inferred from homology"/>
<evidence type="ECO:0000313" key="7">
    <source>
        <dbReference type="Proteomes" id="UP000071392"/>
    </source>
</evidence>
<evidence type="ECO:0000313" key="6">
    <source>
        <dbReference type="EMBL" id="KXU37841.1"/>
    </source>
</evidence>
<feature type="modified residue" description="N6-(pyridoxal phosphate)lysine" evidence="4">
    <location>
        <position position="186"/>
    </location>
</feature>
<evidence type="ECO:0000256" key="5">
    <source>
        <dbReference type="RuleBase" id="RU004508"/>
    </source>
</evidence>
<protein>
    <submittedName>
        <fullName evidence="6">Erythromycin biosynthesis sensory transduction protein eryC1</fullName>
    </submittedName>
</protein>
<dbReference type="GO" id="GO:0030170">
    <property type="term" value="F:pyridoxal phosphate binding"/>
    <property type="evidence" value="ECO:0007669"/>
    <property type="project" value="TreeGrafter"/>
</dbReference>